<keyword evidence="3" id="KW-0106">Calcium</keyword>
<keyword evidence="11" id="KW-1185">Reference proteome</keyword>
<dbReference type="InterPro" id="IPR001479">
    <property type="entry name" value="Quinoprotein_DH_CS"/>
</dbReference>
<evidence type="ECO:0000259" key="9">
    <source>
        <dbReference type="PROSITE" id="PS51007"/>
    </source>
</evidence>
<dbReference type="RefSeq" id="WP_219043258.1">
    <property type="nucleotide sequence ID" value="NZ_JAHWDQ010000002.1"/>
</dbReference>
<dbReference type="InterPro" id="IPR017512">
    <property type="entry name" value="PQQ_MeOH/EtOH_DH"/>
</dbReference>
<keyword evidence="4" id="KW-0634">PQQ</keyword>
<name>A0ABS6VRS4_9GAMM</name>
<reference evidence="10" key="1">
    <citation type="submission" date="2021-07" db="EMBL/GenBank/DDBJ databases">
        <title>Zhongshania sp. CAU 1632 isolated from seawater.</title>
        <authorList>
            <person name="Kim W."/>
        </authorList>
    </citation>
    <scope>NUCLEOTIDE SEQUENCE</scope>
    <source>
        <strain evidence="10">CAU 1632</strain>
    </source>
</reference>
<dbReference type="SMART" id="SM00564">
    <property type="entry name" value="PQQ"/>
    <property type="match status" value="4"/>
</dbReference>
<dbReference type="PROSITE" id="PS51257">
    <property type="entry name" value="PROKAR_LIPOPROTEIN"/>
    <property type="match status" value="1"/>
</dbReference>
<evidence type="ECO:0000313" key="11">
    <source>
        <dbReference type="Proteomes" id="UP001166291"/>
    </source>
</evidence>
<sequence length="702" mass="75374">MKMVHLPALQSAALVCASLFLFACGKTPAPPQPVIAVPVVAKEWNKHGGTDAEQRFSVLKQITPENIDQLGLAWAFDLGVSRGIEATPLVVDGVIYVTATWNKVFALDARSGELLWQFDPQVDRSKAADLCCDAVNRGVAYSAGKIITGTIDGRLLAIDAKTGKKLWDVITVDQSKPYTITGAPRIVNGKAIIGNGGAEYGVRGYVSAYDVNSGEMLWRFYTVPGNPEDGFENATMAKAAKTWNGEWWKYGGGGTAWDSMAYDAELDLLYVGVGNGSPWNQSIRSPGGGDNLYLSSIVALRPDTGEYVWHYQTTPGETWDYTATQHMILAELEIGGTARKVIMQAPKNGFFYVIDRATGELLSANNYVPVNWASHVDMETGRPVEVADARWGGKAPYLQLPGPMGGHNWHPMSFNPGTGLVYIPVLETPFIYGDDKSFAYTEGRWNTGSDSALASLPTDIAQFKAVKASVKGRLLAWDPVNQKPVWQVEHNSAWNGGVLSTAGGLVFQGNADAKLVAYRADNGERLWDFFAQTGIVAPPISYELDGQQYIAVASGWGGVFALVYGGLFPAESDPGVGRLMVFKLGAKAELPALVESSVVKPTPPASTADAATIAKGKLIYDINCTVCHGDHVISSGLIPDLRWSPLLVADEAMQAVVIDGALTSRGMPSFKGQISKADLTSLRAYIISAANDGLEGKLRIGK</sequence>
<evidence type="ECO:0000256" key="5">
    <source>
        <dbReference type="ARBA" id="ARBA00023004"/>
    </source>
</evidence>
<dbReference type="PROSITE" id="PS51007">
    <property type="entry name" value="CYTC"/>
    <property type="match status" value="1"/>
</dbReference>
<dbReference type="InterPro" id="IPR002372">
    <property type="entry name" value="PQQ_rpt_dom"/>
</dbReference>
<keyword evidence="8" id="KW-0732">Signal</keyword>
<feature type="signal peptide" evidence="8">
    <location>
        <begin position="1"/>
        <end position="23"/>
    </location>
</feature>
<dbReference type="InterPro" id="IPR009056">
    <property type="entry name" value="Cyt_c-like_dom"/>
</dbReference>
<dbReference type="EMBL" id="JAHWDQ010000002">
    <property type="protein sequence ID" value="MBW2940997.1"/>
    <property type="molecule type" value="Genomic_DNA"/>
</dbReference>
<dbReference type="NCBIfam" id="TIGR03075">
    <property type="entry name" value="PQQ_enz_alc_DH"/>
    <property type="match status" value="1"/>
</dbReference>
<dbReference type="Pfam" id="PF01011">
    <property type="entry name" value="PQQ"/>
    <property type="match status" value="2"/>
</dbReference>
<accession>A0ABS6VRS4</accession>
<dbReference type="PANTHER" id="PTHR32303">
    <property type="entry name" value="QUINOPROTEIN ALCOHOL DEHYDROGENASE (CYTOCHROME C)"/>
    <property type="match status" value="1"/>
</dbReference>
<comment type="caution">
    <text evidence="10">The sequence shown here is derived from an EMBL/GenBank/DDBJ whole genome shotgun (WGS) entry which is preliminary data.</text>
</comment>
<evidence type="ECO:0000256" key="6">
    <source>
        <dbReference type="ARBA" id="ARBA00023157"/>
    </source>
</evidence>
<feature type="domain" description="Cytochrome c" evidence="9">
    <location>
        <begin position="611"/>
        <end position="690"/>
    </location>
</feature>
<dbReference type="Proteomes" id="UP001166291">
    <property type="component" value="Unassembled WGS sequence"/>
</dbReference>
<evidence type="ECO:0000256" key="7">
    <source>
        <dbReference type="PROSITE-ProRule" id="PRU00433"/>
    </source>
</evidence>
<gene>
    <name evidence="10" type="ORF">KXJ70_09430</name>
</gene>
<protein>
    <submittedName>
        <fullName evidence="10">PQQ-dependent dehydrogenase, methanol/ethanol family</fullName>
    </submittedName>
</protein>
<dbReference type="CDD" id="cd10279">
    <property type="entry name" value="PQQ_ADH_II"/>
    <property type="match status" value="1"/>
</dbReference>
<evidence type="ECO:0000256" key="2">
    <source>
        <dbReference type="ARBA" id="ARBA00022723"/>
    </source>
</evidence>
<keyword evidence="6" id="KW-1015">Disulfide bond</keyword>
<dbReference type="InterPro" id="IPR018391">
    <property type="entry name" value="PQQ_b-propeller_rpt"/>
</dbReference>
<proteinExistence type="predicted"/>
<feature type="chain" id="PRO_5047488153" evidence="8">
    <location>
        <begin position="24"/>
        <end position="702"/>
    </location>
</feature>
<evidence type="ECO:0000256" key="3">
    <source>
        <dbReference type="ARBA" id="ARBA00022837"/>
    </source>
</evidence>
<comment type="cofactor">
    <cofactor evidence="1">
        <name>Ca(2+)</name>
        <dbReference type="ChEBI" id="CHEBI:29108"/>
    </cofactor>
</comment>
<organism evidence="10 11">
    <name type="scientific">Zhongshania aquimaris</name>
    <dbReference type="NCBI Taxonomy" id="2857107"/>
    <lineage>
        <taxon>Bacteria</taxon>
        <taxon>Pseudomonadati</taxon>
        <taxon>Pseudomonadota</taxon>
        <taxon>Gammaproteobacteria</taxon>
        <taxon>Cellvibrionales</taxon>
        <taxon>Spongiibacteraceae</taxon>
        <taxon>Zhongshania</taxon>
    </lineage>
</organism>
<evidence type="ECO:0000313" key="10">
    <source>
        <dbReference type="EMBL" id="MBW2940997.1"/>
    </source>
</evidence>
<keyword evidence="2 7" id="KW-0479">Metal-binding</keyword>
<evidence type="ECO:0000256" key="1">
    <source>
        <dbReference type="ARBA" id="ARBA00001913"/>
    </source>
</evidence>
<evidence type="ECO:0000256" key="8">
    <source>
        <dbReference type="SAM" id="SignalP"/>
    </source>
</evidence>
<keyword evidence="5 7" id="KW-0408">Iron</keyword>
<evidence type="ECO:0000256" key="4">
    <source>
        <dbReference type="ARBA" id="ARBA00022891"/>
    </source>
</evidence>
<keyword evidence="7" id="KW-0349">Heme</keyword>
<dbReference type="Pfam" id="PF13442">
    <property type="entry name" value="Cytochrome_CBB3"/>
    <property type="match status" value="1"/>
</dbReference>
<dbReference type="PROSITE" id="PS00364">
    <property type="entry name" value="BACTERIAL_PQQ_2"/>
    <property type="match status" value="1"/>
</dbReference>